<accession>A0A4Y9F7H1</accession>
<dbReference type="AlphaFoldDB" id="A0A4Y9F7H1"/>
<feature type="coiled-coil region" evidence="2">
    <location>
        <begin position="824"/>
        <end position="865"/>
    </location>
</feature>
<dbReference type="SUPFAM" id="SSF52540">
    <property type="entry name" value="P-loop containing nucleoside triphosphate hydrolases"/>
    <property type="match status" value="1"/>
</dbReference>
<dbReference type="Pfam" id="PF02463">
    <property type="entry name" value="SMC_N"/>
    <property type="match status" value="1"/>
</dbReference>
<dbReference type="GO" id="GO:0005694">
    <property type="term" value="C:chromosome"/>
    <property type="evidence" value="ECO:0007669"/>
    <property type="project" value="InterPro"/>
</dbReference>
<reference evidence="5 6" key="1">
    <citation type="submission" date="2019-03" db="EMBL/GenBank/DDBJ databases">
        <title>Thermus tengchongensis species for the arsenic transformation mechanism.</title>
        <authorList>
            <person name="Yuan G.C."/>
        </authorList>
    </citation>
    <scope>NUCLEOTIDE SEQUENCE [LARGE SCALE GENOMIC DNA]</scope>
    <source>
        <strain evidence="5 6">15W</strain>
    </source>
</reference>
<dbReference type="Gene3D" id="3.40.50.300">
    <property type="entry name" value="P-loop containing nucleotide triphosphate hydrolases"/>
    <property type="match status" value="2"/>
</dbReference>
<comment type="caution">
    <text evidence="5">The sequence shown here is derived from an EMBL/GenBank/DDBJ whole genome shotgun (WGS) entry which is preliminary data.</text>
</comment>
<evidence type="ECO:0000259" key="4">
    <source>
        <dbReference type="SMART" id="SM00968"/>
    </source>
</evidence>
<dbReference type="InterPro" id="IPR027417">
    <property type="entry name" value="P-loop_NTPase"/>
</dbReference>
<dbReference type="RefSeq" id="WP_135261068.1">
    <property type="nucleotide sequence ID" value="NZ_SJZF01000034.1"/>
</dbReference>
<evidence type="ECO:0000313" key="5">
    <source>
        <dbReference type="EMBL" id="TFU25114.1"/>
    </source>
</evidence>
<dbReference type="Gene3D" id="3.30.70.1620">
    <property type="match status" value="1"/>
</dbReference>
<evidence type="ECO:0000256" key="2">
    <source>
        <dbReference type="SAM" id="Coils"/>
    </source>
</evidence>
<dbReference type="Gene3D" id="1.20.1060.20">
    <property type="match status" value="1"/>
</dbReference>
<feature type="coiled-coil region" evidence="2">
    <location>
        <begin position="670"/>
        <end position="789"/>
    </location>
</feature>
<evidence type="ECO:0000313" key="6">
    <source>
        <dbReference type="Proteomes" id="UP000297668"/>
    </source>
</evidence>
<dbReference type="InterPro" id="IPR036277">
    <property type="entry name" value="SMC_hinge_sf"/>
</dbReference>
<dbReference type="Pfam" id="PF06470">
    <property type="entry name" value="SMC_hinge"/>
    <property type="match status" value="1"/>
</dbReference>
<dbReference type="PANTHER" id="PTHR43977">
    <property type="entry name" value="STRUCTURAL MAINTENANCE OF CHROMOSOMES PROTEIN 3"/>
    <property type="match status" value="1"/>
</dbReference>
<dbReference type="Proteomes" id="UP000297668">
    <property type="component" value="Unassembled WGS sequence"/>
</dbReference>
<dbReference type="GO" id="GO:0016887">
    <property type="term" value="F:ATP hydrolysis activity"/>
    <property type="evidence" value="ECO:0007669"/>
    <property type="project" value="InterPro"/>
</dbReference>
<feature type="region of interest" description="Disordered" evidence="3">
    <location>
        <begin position="306"/>
        <end position="326"/>
    </location>
</feature>
<dbReference type="PIRSF" id="PIRSF005719">
    <property type="entry name" value="SMC"/>
    <property type="match status" value="1"/>
</dbReference>
<evidence type="ECO:0000256" key="1">
    <source>
        <dbReference type="ARBA" id="ARBA00023054"/>
    </source>
</evidence>
<keyword evidence="1 2" id="KW-0175">Coiled coil</keyword>
<feature type="coiled-coil region" evidence="2">
    <location>
        <begin position="167"/>
        <end position="290"/>
    </location>
</feature>
<sequence length="1012" mass="113281">MREKEAWRIDRLVLQGFKSFAERTVLDFPDPITGIIGPNGSGKSNLVEALRFVTGARAHELRGQELGTFLFHGGEGRPPQAMAEVRLELSRGRERLTVERRIEGDRSLFRVNGRPLSAKALALHLAGTGLGRGGYAIVGQGEVAALLEAPAEVLLAHLEEAAGLRPVAEAARVAERELQEASRLLEERERELQELKAQAARLRGEAHRARRAQALDLEALALRASLLEARMEEAQAEMARAEERLKALAREEEALEKERQALEQKRLALAREEESLRQKLEAVRLRLKEREGIERELKELARLQRALDRPPPEDPGPPIPPPPRPLEELRTQLRHLKAEEARLLAAKKRHEDAFRRYLKETARYEERLEAYQKALAERTRLEEELAHRLEELQDLEGKVAERKRLETRLADLRAQAQGALKEAERLRRLLETGSDLHEGPRKVRKLPGVLGVVADLVRPEPGLELALEVALGPRLQWVLTQDEEAAKAAIALLKREGGRATLLPLTLLSPPPPPSPPPAPGLLGPAFRLARLRHPGLPEDKVLLALLGDTLVFEDLDSALAYRKAGGRERLVTREGEVLERLGALSGGRLKGGGETLLLRRRLEDLETEQEELAREISALEEALASFPPHRRLEEARAQVGALQARLRSPLPSPPQPPTPPEETWEEARLLALEKEKEELEGILAQAEAHERWRLLSQAREAWAASQEEVRRIQARMEELKAKLTATQPLLAKAQELEERLKAVRAERTNLENQQTQALTRANALLSERENLRLLLARREALLEELGRERASFPPLNRLPGTPRALQARLAQVERERAALGPVNALAERELRELEARLEVQEKEVREAREALLRLEAEAKAVEKAYGERLKENYQVFQSAFQKYALALLGARAEVKREGQGLKLVVIPAGKRTQDLRLLSVGEKTLGALAFLFSLGELQGGLPLAVLDEVDAALDEANLVRFTRFLNSGKQFILVTHQKRTMEACHALYGVTAQGGVSRVFSIRKEASHDPK</sequence>
<evidence type="ECO:0000256" key="3">
    <source>
        <dbReference type="SAM" id="MobiDB-lite"/>
    </source>
</evidence>
<name>A0A4Y9F7H1_9DEIN</name>
<dbReference type="SUPFAM" id="SSF75553">
    <property type="entry name" value="Smc hinge domain"/>
    <property type="match status" value="1"/>
</dbReference>
<proteinExistence type="predicted"/>
<dbReference type="InterPro" id="IPR024704">
    <property type="entry name" value="SMC"/>
</dbReference>
<organism evidence="5 6">
    <name type="scientific">Thermus tengchongensis</name>
    <dbReference type="NCBI Taxonomy" id="1214928"/>
    <lineage>
        <taxon>Bacteria</taxon>
        <taxon>Thermotogati</taxon>
        <taxon>Deinococcota</taxon>
        <taxon>Deinococci</taxon>
        <taxon>Thermales</taxon>
        <taxon>Thermaceae</taxon>
        <taxon>Thermus</taxon>
    </lineage>
</organism>
<feature type="coiled-coil region" evidence="2">
    <location>
        <begin position="596"/>
        <end position="626"/>
    </location>
</feature>
<dbReference type="GO" id="GO:0005524">
    <property type="term" value="F:ATP binding"/>
    <property type="evidence" value="ECO:0007669"/>
    <property type="project" value="InterPro"/>
</dbReference>
<feature type="coiled-coil region" evidence="2">
    <location>
        <begin position="326"/>
        <end position="429"/>
    </location>
</feature>
<feature type="domain" description="SMC hinge" evidence="4">
    <location>
        <begin position="447"/>
        <end position="563"/>
    </location>
</feature>
<dbReference type="SMART" id="SM00968">
    <property type="entry name" value="SMC_hinge"/>
    <property type="match status" value="1"/>
</dbReference>
<gene>
    <name evidence="5" type="ORF">E0687_12465</name>
</gene>
<protein>
    <submittedName>
        <fullName evidence="5">Chromosome segregation protein SMC</fullName>
    </submittedName>
</protein>
<dbReference type="InterPro" id="IPR003395">
    <property type="entry name" value="RecF/RecN/SMC_N"/>
</dbReference>
<dbReference type="InterPro" id="IPR010935">
    <property type="entry name" value="SMC_hinge"/>
</dbReference>
<feature type="compositionally biased region" description="Pro residues" evidence="3">
    <location>
        <begin position="313"/>
        <end position="324"/>
    </location>
</feature>
<dbReference type="EMBL" id="SJZF01000034">
    <property type="protein sequence ID" value="TFU25114.1"/>
    <property type="molecule type" value="Genomic_DNA"/>
</dbReference>
<dbReference type="GO" id="GO:0051276">
    <property type="term" value="P:chromosome organization"/>
    <property type="evidence" value="ECO:0007669"/>
    <property type="project" value="InterPro"/>
</dbReference>